<dbReference type="PROSITE" id="PS50106">
    <property type="entry name" value="PDZ"/>
    <property type="match status" value="1"/>
</dbReference>
<sequence>MTRSQEPDGLRLCRLSKSPTHEGYGFGLREDSARKGYVVDHVDPDSPAQHGGLRQRDKIVEVRACANEQPAEVNGIPVQGRTLKEIIDLIKKNPLKVDLLVSSREAEDASAGSKQQKSQVANESYMKMQPLRIDAVSYGRLPAAVSPDSSEPVHAIPGIRVLALPYSGFMPTPFYGYGYPQWGMPYASYQGYAGYEQPGNGGSKRNEGATRPLTGLPRRKKDDGMVRGGLRTSAPRSPRTVHEIAHR</sequence>
<accession>A0A9J6FUL3</accession>
<keyword evidence="1" id="KW-0677">Repeat</keyword>
<proteinExistence type="predicted"/>
<organism evidence="4 5">
    <name type="scientific">Haemaphysalis longicornis</name>
    <name type="common">Bush tick</name>
    <dbReference type="NCBI Taxonomy" id="44386"/>
    <lineage>
        <taxon>Eukaryota</taxon>
        <taxon>Metazoa</taxon>
        <taxon>Ecdysozoa</taxon>
        <taxon>Arthropoda</taxon>
        <taxon>Chelicerata</taxon>
        <taxon>Arachnida</taxon>
        <taxon>Acari</taxon>
        <taxon>Parasitiformes</taxon>
        <taxon>Ixodida</taxon>
        <taxon>Ixodoidea</taxon>
        <taxon>Ixodidae</taxon>
        <taxon>Haemaphysalinae</taxon>
        <taxon>Haemaphysalis</taxon>
    </lineage>
</organism>
<dbReference type="PANTHER" id="PTHR14191">
    <property type="entry name" value="PDZ DOMAIN CONTAINING PROTEIN"/>
    <property type="match status" value="1"/>
</dbReference>
<dbReference type="InterPro" id="IPR051067">
    <property type="entry name" value="NHER"/>
</dbReference>
<dbReference type="AlphaFoldDB" id="A0A9J6FUL3"/>
<dbReference type="InterPro" id="IPR001478">
    <property type="entry name" value="PDZ"/>
</dbReference>
<dbReference type="GO" id="GO:0043495">
    <property type="term" value="F:protein-membrane adaptor activity"/>
    <property type="evidence" value="ECO:0007669"/>
    <property type="project" value="TreeGrafter"/>
</dbReference>
<dbReference type="PANTHER" id="PTHR14191:SF28">
    <property type="entry name" value="GH04176P-RELATED"/>
    <property type="match status" value="1"/>
</dbReference>
<dbReference type="EMBL" id="JABSTR010000004">
    <property type="protein sequence ID" value="KAH9366845.1"/>
    <property type="molecule type" value="Genomic_DNA"/>
</dbReference>
<gene>
    <name evidence="4" type="ORF">HPB48_018456</name>
</gene>
<evidence type="ECO:0000256" key="2">
    <source>
        <dbReference type="SAM" id="MobiDB-lite"/>
    </source>
</evidence>
<dbReference type="InterPro" id="IPR036034">
    <property type="entry name" value="PDZ_sf"/>
</dbReference>
<dbReference type="SUPFAM" id="SSF50156">
    <property type="entry name" value="PDZ domain-like"/>
    <property type="match status" value="1"/>
</dbReference>
<dbReference type="GO" id="GO:0016324">
    <property type="term" value="C:apical plasma membrane"/>
    <property type="evidence" value="ECO:0007669"/>
    <property type="project" value="TreeGrafter"/>
</dbReference>
<keyword evidence="5" id="KW-1185">Reference proteome</keyword>
<name>A0A9J6FUL3_HAELO</name>
<dbReference type="OrthoDB" id="6513268at2759"/>
<comment type="caution">
    <text evidence="4">The sequence shown here is derived from an EMBL/GenBank/DDBJ whole genome shotgun (WGS) entry which is preliminary data.</text>
</comment>
<protein>
    <recommendedName>
        <fullName evidence="3">PDZ domain-containing protein</fullName>
    </recommendedName>
</protein>
<dbReference type="SMART" id="SM00228">
    <property type="entry name" value="PDZ"/>
    <property type="match status" value="1"/>
</dbReference>
<feature type="region of interest" description="Disordered" evidence="2">
    <location>
        <begin position="198"/>
        <end position="247"/>
    </location>
</feature>
<evidence type="ECO:0000259" key="3">
    <source>
        <dbReference type="PROSITE" id="PS50106"/>
    </source>
</evidence>
<feature type="domain" description="PDZ" evidence="3">
    <location>
        <begin position="12"/>
        <end position="105"/>
    </location>
</feature>
<evidence type="ECO:0000313" key="5">
    <source>
        <dbReference type="Proteomes" id="UP000821853"/>
    </source>
</evidence>
<dbReference type="Pfam" id="PF00595">
    <property type="entry name" value="PDZ"/>
    <property type="match status" value="1"/>
</dbReference>
<evidence type="ECO:0000313" key="4">
    <source>
        <dbReference type="EMBL" id="KAH9366845.1"/>
    </source>
</evidence>
<dbReference type="VEuPathDB" id="VectorBase:HLOH_043470"/>
<dbReference type="GO" id="GO:0072659">
    <property type="term" value="P:protein localization to plasma membrane"/>
    <property type="evidence" value="ECO:0007669"/>
    <property type="project" value="TreeGrafter"/>
</dbReference>
<dbReference type="Proteomes" id="UP000821853">
    <property type="component" value="Chromosome 2"/>
</dbReference>
<dbReference type="CDD" id="cd06768">
    <property type="entry name" value="PDZ_NHERF-like"/>
    <property type="match status" value="1"/>
</dbReference>
<reference evidence="4 5" key="1">
    <citation type="journal article" date="2020" name="Cell">
        <title>Large-Scale Comparative Analyses of Tick Genomes Elucidate Their Genetic Diversity and Vector Capacities.</title>
        <authorList>
            <consortium name="Tick Genome and Microbiome Consortium (TIGMIC)"/>
            <person name="Jia N."/>
            <person name="Wang J."/>
            <person name="Shi W."/>
            <person name="Du L."/>
            <person name="Sun Y."/>
            <person name="Zhan W."/>
            <person name="Jiang J.F."/>
            <person name="Wang Q."/>
            <person name="Zhang B."/>
            <person name="Ji P."/>
            <person name="Bell-Sakyi L."/>
            <person name="Cui X.M."/>
            <person name="Yuan T.T."/>
            <person name="Jiang B.G."/>
            <person name="Yang W.F."/>
            <person name="Lam T.T."/>
            <person name="Chang Q.C."/>
            <person name="Ding S.J."/>
            <person name="Wang X.J."/>
            <person name="Zhu J.G."/>
            <person name="Ruan X.D."/>
            <person name="Zhao L."/>
            <person name="Wei J.T."/>
            <person name="Ye R.Z."/>
            <person name="Que T.C."/>
            <person name="Du C.H."/>
            <person name="Zhou Y.H."/>
            <person name="Cheng J.X."/>
            <person name="Dai P.F."/>
            <person name="Guo W.B."/>
            <person name="Han X.H."/>
            <person name="Huang E.J."/>
            <person name="Li L.F."/>
            <person name="Wei W."/>
            <person name="Gao Y.C."/>
            <person name="Liu J.Z."/>
            <person name="Shao H.Z."/>
            <person name="Wang X."/>
            <person name="Wang C.C."/>
            <person name="Yang T.C."/>
            <person name="Huo Q.B."/>
            <person name="Li W."/>
            <person name="Chen H.Y."/>
            <person name="Chen S.E."/>
            <person name="Zhou L.G."/>
            <person name="Ni X.B."/>
            <person name="Tian J.H."/>
            <person name="Sheng Y."/>
            <person name="Liu T."/>
            <person name="Pan Y.S."/>
            <person name="Xia L.Y."/>
            <person name="Li J."/>
            <person name="Zhao F."/>
            <person name="Cao W.C."/>
        </authorList>
    </citation>
    <scope>NUCLEOTIDE SEQUENCE [LARGE SCALE GENOMIC DNA]</scope>
    <source>
        <strain evidence="4">HaeL-2018</strain>
    </source>
</reference>
<dbReference type="Gene3D" id="2.30.42.10">
    <property type="match status" value="1"/>
</dbReference>
<evidence type="ECO:0000256" key="1">
    <source>
        <dbReference type="ARBA" id="ARBA00022737"/>
    </source>
</evidence>